<proteinExistence type="predicted"/>
<protein>
    <submittedName>
        <fullName evidence="2">Uncharacterized protein</fullName>
    </submittedName>
</protein>
<dbReference type="EMBL" id="JAYMYR010000009">
    <property type="protein sequence ID" value="KAK7342127.1"/>
    <property type="molecule type" value="Genomic_DNA"/>
</dbReference>
<feature type="transmembrane region" description="Helical" evidence="1">
    <location>
        <begin position="7"/>
        <end position="28"/>
    </location>
</feature>
<dbReference type="Proteomes" id="UP001374584">
    <property type="component" value="Unassembled WGS sequence"/>
</dbReference>
<keyword evidence="1" id="KW-1133">Transmembrane helix</keyword>
<reference evidence="2 3" key="1">
    <citation type="submission" date="2024-01" db="EMBL/GenBank/DDBJ databases">
        <title>The genomes of 5 underutilized Papilionoideae crops provide insights into root nodulation and disease resistanc.</title>
        <authorList>
            <person name="Jiang F."/>
        </authorList>
    </citation>
    <scope>NUCLEOTIDE SEQUENCE [LARGE SCALE GENOMIC DNA]</scope>
    <source>
        <strain evidence="2">JINMINGXINNONG_FW02</strain>
        <tissue evidence="2">Leaves</tissue>
    </source>
</reference>
<sequence>MVFLFCNYILLGAASSCIFLILSLWLFLHPLQVFTIAGAISGCAAVGAIVGFGFRAVFTRTRDFLG</sequence>
<keyword evidence="1" id="KW-0812">Transmembrane</keyword>
<organism evidence="2 3">
    <name type="scientific">Phaseolus coccineus</name>
    <name type="common">Scarlet runner bean</name>
    <name type="synonym">Phaseolus multiflorus</name>
    <dbReference type="NCBI Taxonomy" id="3886"/>
    <lineage>
        <taxon>Eukaryota</taxon>
        <taxon>Viridiplantae</taxon>
        <taxon>Streptophyta</taxon>
        <taxon>Embryophyta</taxon>
        <taxon>Tracheophyta</taxon>
        <taxon>Spermatophyta</taxon>
        <taxon>Magnoliopsida</taxon>
        <taxon>eudicotyledons</taxon>
        <taxon>Gunneridae</taxon>
        <taxon>Pentapetalae</taxon>
        <taxon>rosids</taxon>
        <taxon>fabids</taxon>
        <taxon>Fabales</taxon>
        <taxon>Fabaceae</taxon>
        <taxon>Papilionoideae</taxon>
        <taxon>50 kb inversion clade</taxon>
        <taxon>NPAAA clade</taxon>
        <taxon>indigoferoid/millettioid clade</taxon>
        <taxon>Phaseoleae</taxon>
        <taxon>Phaseolus</taxon>
    </lineage>
</organism>
<name>A0AAN9LYG1_PHACN</name>
<gene>
    <name evidence="2" type="ORF">VNO80_25070</name>
</gene>
<keyword evidence="3" id="KW-1185">Reference proteome</keyword>
<accession>A0AAN9LYG1</accession>
<feature type="transmembrane region" description="Helical" evidence="1">
    <location>
        <begin position="34"/>
        <end position="58"/>
    </location>
</feature>
<evidence type="ECO:0000256" key="1">
    <source>
        <dbReference type="SAM" id="Phobius"/>
    </source>
</evidence>
<evidence type="ECO:0000313" key="3">
    <source>
        <dbReference type="Proteomes" id="UP001374584"/>
    </source>
</evidence>
<dbReference type="AlphaFoldDB" id="A0AAN9LYG1"/>
<keyword evidence="1" id="KW-0472">Membrane</keyword>
<evidence type="ECO:0000313" key="2">
    <source>
        <dbReference type="EMBL" id="KAK7342127.1"/>
    </source>
</evidence>
<comment type="caution">
    <text evidence="2">The sequence shown here is derived from an EMBL/GenBank/DDBJ whole genome shotgun (WGS) entry which is preliminary data.</text>
</comment>